<organism evidence="6 7">
    <name type="scientific">Limimaricola soesokkakensis</name>
    <dbReference type="NCBI Taxonomy" id="1343159"/>
    <lineage>
        <taxon>Bacteria</taxon>
        <taxon>Pseudomonadati</taxon>
        <taxon>Pseudomonadota</taxon>
        <taxon>Alphaproteobacteria</taxon>
        <taxon>Rhodobacterales</taxon>
        <taxon>Paracoccaceae</taxon>
        <taxon>Limimaricola</taxon>
    </lineage>
</organism>
<dbReference type="PROSITE" id="PS50932">
    <property type="entry name" value="HTH_LACI_2"/>
    <property type="match status" value="1"/>
</dbReference>
<feature type="domain" description="HTH lacI-type" evidence="4">
    <location>
        <begin position="10"/>
        <end position="64"/>
    </location>
</feature>
<keyword evidence="1" id="KW-0805">Transcription regulation</keyword>
<dbReference type="CDD" id="cd01392">
    <property type="entry name" value="HTH_LacI"/>
    <property type="match status" value="1"/>
</dbReference>
<dbReference type="Proteomes" id="UP000193495">
    <property type="component" value="Unassembled WGS sequence"/>
</dbReference>
<dbReference type="InterPro" id="IPR000843">
    <property type="entry name" value="HTH_LacI"/>
</dbReference>
<evidence type="ECO:0000256" key="1">
    <source>
        <dbReference type="ARBA" id="ARBA00023015"/>
    </source>
</evidence>
<evidence type="ECO:0000313" key="7">
    <source>
        <dbReference type="Proteomes" id="UP000193495"/>
    </source>
</evidence>
<dbReference type="InterPro" id="IPR028082">
    <property type="entry name" value="Peripla_BP_I"/>
</dbReference>
<keyword evidence="3" id="KW-0804">Transcription</keyword>
<dbReference type="SUPFAM" id="SSF47413">
    <property type="entry name" value="lambda repressor-like DNA-binding domains"/>
    <property type="match status" value="1"/>
</dbReference>
<dbReference type="InterPro" id="IPR010982">
    <property type="entry name" value="Lambda_DNA-bd_dom_sf"/>
</dbReference>
<reference evidence="5 8" key="2">
    <citation type="submission" date="2018-03" db="EMBL/GenBank/DDBJ databases">
        <title>Genomic Encyclopedia of Archaeal and Bacterial Type Strains, Phase II (KMG-II): from individual species to whole genera.</title>
        <authorList>
            <person name="Goeker M."/>
        </authorList>
    </citation>
    <scope>NUCLEOTIDE SEQUENCE [LARGE SCALE GENOMIC DNA]</scope>
    <source>
        <strain evidence="5 8">DSM 29956</strain>
    </source>
</reference>
<dbReference type="GO" id="GO:0000976">
    <property type="term" value="F:transcription cis-regulatory region binding"/>
    <property type="evidence" value="ECO:0007669"/>
    <property type="project" value="TreeGrafter"/>
</dbReference>
<protein>
    <submittedName>
        <fullName evidence="6">HTH-type transcriptional regulator GntR</fullName>
    </submittedName>
    <submittedName>
        <fullName evidence="5">LacI family transcriptional regulator</fullName>
    </submittedName>
</protein>
<evidence type="ECO:0000313" key="8">
    <source>
        <dbReference type="Proteomes" id="UP000240624"/>
    </source>
</evidence>
<dbReference type="Gene3D" id="3.40.50.2300">
    <property type="match status" value="2"/>
</dbReference>
<gene>
    <name evidence="6" type="primary">gntR_2</name>
    <name evidence="5" type="ORF">CLV79_105152</name>
    <name evidence="6" type="ORF">LOS8367_02020</name>
</gene>
<dbReference type="RefSeq" id="WP_242665557.1">
    <property type="nucleotide sequence ID" value="NZ_FWFY01000005.1"/>
</dbReference>
<dbReference type="Proteomes" id="UP000240624">
    <property type="component" value="Unassembled WGS sequence"/>
</dbReference>
<accession>A0A1X6ZA40</accession>
<dbReference type="InterPro" id="IPR046335">
    <property type="entry name" value="LacI/GalR-like_sensor"/>
</dbReference>
<dbReference type="Pfam" id="PF13377">
    <property type="entry name" value="Peripla_BP_3"/>
    <property type="match status" value="1"/>
</dbReference>
<dbReference type="GO" id="GO:0003700">
    <property type="term" value="F:DNA-binding transcription factor activity"/>
    <property type="evidence" value="ECO:0007669"/>
    <property type="project" value="TreeGrafter"/>
</dbReference>
<dbReference type="EMBL" id="PYGB01000005">
    <property type="protein sequence ID" value="PSK86445.1"/>
    <property type="molecule type" value="Genomic_DNA"/>
</dbReference>
<dbReference type="SUPFAM" id="SSF53822">
    <property type="entry name" value="Periplasmic binding protein-like I"/>
    <property type="match status" value="1"/>
</dbReference>
<name>A0A1X6ZA40_9RHOB</name>
<dbReference type="Gene3D" id="1.10.260.40">
    <property type="entry name" value="lambda repressor-like DNA-binding domains"/>
    <property type="match status" value="1"/>
</dbReference>
<evidence type="ECO:0000256" key="2">
    <source>
        <dbReference type="ARBA" id="ARBA00023125"/>
    </source>
</evidence>
<dbReference type="CDD" id="cd01575">
    <property type="entry name" value="PBP1_GntR"/>
    <property type="match status" value="1"/>
</dbReference>
<dbReference type="PANTHER" id="PTHR30146">
    <property type="entry name" value="LACI-RELATED TRANSCRIPTIONAL REPRESSOR"/>
    <property type="match status" value="1"/>
</dbReference>
<evidence type="ECO:0000259" key="4">
    <source>
        <dbReference type="PROSITE" id="PS50932"/>
    </source>
</evidence>
<sequence length="344" mass="36663">MSPAARGATIRMSDVARAVGVSAMTVSRAFKGDDSVRPETRDKILRKAEELGYVFDATAANLRQNRTGFVAVTVPTIDSANFAQTVRALTQGLAREGLQILLANTEYDPAQEEAVIAQLLRRKPEAVVLTGGQHTPRTRQLLRASKLPIVQLWDLPDDPLDHVVGFSNAASIGLLVDHLVSRGRRRIGFLGGDSDRDPRGRQRRAGFVAALARHGLETFRLAPLGEPPISMAAGAAALDALLARHPDTDAVIGVSDLVAFGALAECQRRRIAVPGTLALAGFGNYEIGAVCAPRLTTVDAHAERIGAEAAQLVGALLNGDRSGPPRRIEIPPALIIRETSGEPR</sequence>
<dbReference type="Pfam" id="PF00356">
    <property type="entry name" value="LacI"/>
    <property type="match status" value="1"/>
</dbReference>
<dbReference type="SMART" id="SM00354">
    <property type="entry name" value="HTH_LACI"/>
    <property type="match status" value="1"/>
</dbReference>
<dbReference type="PANTHER" id="PTHR30146:SF33">
    <property type="entry name" value="TRANSCRIPTIONAL REGULATOR"/>
    <property type="match status" value="1"/>
</dbReference>
<keyword evidence="8" id="KW-1185">Reference proteome</keyword>
<keyword evidence="2" id="KW-0238">DNA-binding</keyword>
<dbReference type="EMBL" id="FWFY01000005">
    <property type="protein sequence ID" value="SLN45756.1"/>
    <property type="molecule type" value="Genomic_DNA"/>
</dbReference>
<evidence type="ECO:0000313" key="6">
    <source>
        <dbReference type="EMBL" id="SLN45756.1"/>
    </source>
</evidence>
<proteinExistence type="predicted"/>
<dbReference type="AlphaFoldDB" id="A0A1X6ZA40"/>
<evidence type="ECO:0000313" key="5">
    <source>
        <dbReference type="EMBL" id="PSK86445.1"/>
    </source>
</evidence>
<reference evidence="6 7" key="1">
    <citation type="submission" date="2017-03" db="EMBL/GenBank/DDBJ databases">
        <authorList>
            <person name="Afonso C.L."/>
            <person name="Miller P.J."/>
            <person name="Scott M.A."/>
            <person name="Spackman E."/>
            <person name="Goraichik I."/>
            <person name="Dimitrov K.M."/>
            <person name="Suarez D.L."/>
            <person name="Swayne D.E."/>
        </authorList>
    </citation>
    <scope>NUCLEOTIDE SEQUENCE [LARGE SCALE GENOMIC DNA]</scope>
    <source>
        <strain evidence="6 7">CECT 8367</strain>
    </source>
</reference>
<evidence type="ECO:0000256" key="3">
    <source>
        <dbReference type="ARBA" id="ARBA00023163"/>
    </source>
</evidence>